<gene>
    <name evidence="2" type="ORF">Golob_007172</name>
</gene>
<evidence type="ECO:0000313" key="2">
    <source>
        <dbReference type="EMBL" id="MBA0562096.1"/>
    </source>
</evidence>
<feature type="non-terminal residue" evidence="2">
    <location>
        <position position="1"/>
    </location>
</feature>
<organism evidence="2 3">
    <name type="scientific">Gossypium lobatum</name>
    <dbReference type="NCBI Taxonomy" id="34289"/>
    <lineage>
        <taxon>Eukaryota</taxon>
        <taxon>Viridiplantae</taxon>
        <taxon>Streptophyta</taxon>
        <taxon>Embryophyta</taxon>
        <taxon>Tracheophyta</taxon>
        <taxon>Spermatophyta</taxon>
        <taxon>Magnoliopsida</taxon>
        <taxon>eudicotyledons</taxon>
        <taxon>Gunneridae</taxon>
        <taxon>Pentapetalae</taxon>
        <taxon>rosids</taxon>
        <taxon>malvids</taxon>
        <taxon>Malvales</taxon>
        <taxon>Malvaceae</taxon>
        <taxon>Malvoideae</taxon>
        <taxon>Gossypium</taxon>
    </lineage>
</organism>
<sequence length="81" mass="9280">DEFWVFYLKQYSKPATRLWHFAGTLSCIVLFMYAVRLSGGSWCLCQYAVIHVPGTVISLWKGTFPSLLGIHFGPFYAILRC</sequence>
<keyword evidence="1" id="KW-1133">Transmembrane helix</keyword>
<dbReference type="InterPro" id="IPR009305">
    <property type="entry name" value="Mpo1-like"/>
</dbReference>
<dbReference type="Proteomes" id="UP000593572">
    <property type="component" value="Unassembled WGS sequence"/>
</dbReference>
<name>A0A7J8MBS8_9ROSI</name>
<dbReference type="AlphaFoldDB" id="A0A7J8MBS8"/>
<protein>
    <submittedName>
        <fullName evidence="2">Uncharacterized protein</fullName>
    </submittedName>
</protein>
<feature type="non-terminal residue" evidence="2">
    <location>
        <position position="81"/>
    </location>
</feature>
<comment type="caution">
    <text evidence="2">The sequence shown here is derived from an EMBL/GenBank/DDBJ whole genome shotgun (WGS) entry which is preliminary data.</text>
</comment>
<evidence type="ECO:0000313" key="3">
    <source>
        <dbReference type="Proteomes" id="UP000593572"/>
    </source>
</evidence>
<keyword evidence="1" id="KW-0812">Transmembrane</keyword>
<dbReference type="Pfam" id="PF06127">
    <property type="entry name" value="Mpo1-like"/>
    <property type="match status" value="1"/>
</dbReference>
<accession>A0A7J8MBS8</accession>
<reference evidence="2 3" key="1">
    <citation type="journal article" date="2019" name="Genome Biol. Evol.">
        <title>Insights into the evolution of the New World diploid cottons (Gossypium, subgenus Houzingenia) based on genome sequencing.</title>
        <authorList>
            <person name="Grover C.E."/>
            <person name="Arick M.A. 2nd"/>
            <person name="Thrash A."/>
            <person name="Conover J.L."/>
            <person name="Sanders W.S."/>
            <person name="Peterson D.G."/>
            <person name="Frelichowski J.E."/>
            <person name="Scheffler J.A."/>
            <person name="Scheffler B.E."/>
            <person name="Wendel J.F."/>
        </authorList>
    </citation>
    <scope>NUCLEOTIDE SEQUENCE [LARGE SCALE GENOMIC DNA]</scope>
    <source>
        <strain evidence="2">157</strain>
        <tissue evidence="2">Leaf</tissue>
    </source>
</reference>
<proteinExistence type="predicted"/>
<keyword evidence="1" id="KW-0472">Membrane</keyword>
<evidence type="ECO:0000256" key="1">
    <source>
        <dbReference type="SAM" id="Phobius"/>
    </source>
</evidence>
<feature type="transmembrane region" description="Helical" evidence="1">
    <location>
        <begin position="18"/>
        <end position="35"/>
    </location>
</feature>
<keyword evidence="3" id="KW-1185">Reference proteome</keyword>
<dbReference type="EMBL" id="JABEZX010000008">
    <property type="protein sequence ID" value="MBA0562096.1"/>
    <property type="molecule type" value="Genomic_DNA"/>
</dbReference>